<gene>
    <name evidence="2" type="ORF">Aco04nite_74190</name>
</gene>
<keyword evidence="3" id="KW-1185">Reference proteome</keyword>
<dbReference type="Proteomes" id="UP000680865">
    <property type="component" value="Unassembled WGS sequence"/>
</dbReference>
<dbReference type="GO" id="GO:0016747">
    <property type="term" value="F:acyltransferase activity, transferring groups other than amino-acyl groups"/>
    <property type="evidence" value="ECO:0007669"/>
    <property type="project" value="InterPro"/>
</dbReference>
<dbReference type="Gene3D" id="3.40.630.30">
    <property type="match status" value="1"/>
</dbReference>
<organism evidence="2 3">
    <name type="scientific">Winogradskya consettensis</name>
    <dbReference type="NCBI Taxonomy" id="113560"/>
    <lineage>
        <taxon>Bacteria</taxon>
        <taxon>Bacillati</taxon>
        <taxon>Actinomycetota</taxon>
        <taxon>Actinomycetes</taxon>
        <taxon>Micromonosporales</taxon>
        <taxon>Micromonosporaceae</taxon>
        <taxon>Winogradskya</taxon>
    </lineage>
</organism>
<feature type="domain" description="N-acetyltransferase" evidence="1">
    <location>
        <begin position="34"/>
        <end position="200"/>
    </location>
</feature>
<reference evidence="2" key="1">
    <citation type="submission" date="2021-03" db="EMBL/GenBank/DDBJ databases">
        <title>Whole genome shotgun sequence of Actinoplanes consettensis NBRC 14913.</title>
        <authorList>
            <person name="Komaki H."/>
            <person name="Tamura T."/>
        </authorList>
    </citation>
    <scope>NUCLEOTIDE SEQUENCE</scope>
    <source>
        <strain evidence="2">NBRC 14913</strain>
    </source>
</reference>
<dbReference type="SUPFAM" id="SSF55729">
    <property type="entry name" value="Acyl-CoA N-acyltransferases (Nat)"/>
    <property type="match status" value="1"/>
</dbReference>
<dbReference type="InterPro" id="IPR000182">
    <property type="entry name" value="GNAT_dom"/>
</dbReference>
<dbReference type="PANTHER" id="PTHR43610:SF1">
    <property type="entry name" value="N-ACETYLTRANSFERASE DOMAIN-CONTAINING PROTEIN"/>
    <property type="match status" value="1"/>
</dbReference>
<name>A0A919W5S3_9ACTN</name>
<proteinExistence type="predicted"/>
<dbReference type="AlphaFoldDB" id="A0A919W5S3"/>
<dbReference type="PANTHER" id="PTHR43610">
    <property type="entry name" value="BLL6696 PROTEIN"/>
    <property type="match status" value="1"/>
</dbReference>
<evidence type="ECO:0000313" key="3">
    <source>
        <dbReference type="Proteomes" id="UP000680865"/>
    </source>
</evidence>
<dbReference type="EMBL" id="BOQP01000045">
    <property type="protein sequence ID" value="GIM80983.1"/>
    <property type="molecule type" value="Genomic_DNA"/>
</dbReference>
<accession>A0A919W5S3</accession>
<dbReference type="Pfam" id="PF13302">
    <property type="entry name" value="Acetyltransf_3"/>
    <property type="match status" value="1"/>
</dbReference>
<evidence type="ECO:0000259" key="1">
    <source>
        <dbReference type="PROSITE" id="PS51186"/>
    </source>
</evidence>
<protein>
    <submittedName>
        <fullName evidence="2">Acetyltransferase</fullName>
    </submittedName>
</protein>
<sequence length="202" mass="22831">MAERATLLPIRATPYPGAMTGDFSRKPTLTGDRVVLRPFREDDNPAIATALQDLEVIRLTGSEPLTWDEAAEQKLRDWYAARNTQPDRLDLAIEDRATGQWVGEVVLYEVDIRNANCTFRTLIGPSGRDRGLGSEALRLLLPYAFTTLALHRIELHVFDFNPRARRVYEKAGFQVEGIQREVLRTPDGWADAVQMAILNPDR</sequence>
<dbReference type="InterPro" id="IPR016181">
    <property type="entry name" value="Acyl_CoA_acyltransferase"/>
</dbReference>
<comment type="caution">
    <text evidence="2">The sequence shown here is derived from an EMBL/GenBank/DDBJ whole genome shotgun (WGS) entry which is preliminary data.</text>
</comment>
<dbReference type="PROSITE" id="PS51186">
    <property type="entry name" value="GNAT"/>
    <property type="match status" value="1"/>
</dbReference>
<evidence type="ECO:0000313" key="2">
    <source>
        <dbReference type="EMBL" id="GIM80983.1"/>
    </source>
</evidence>